<dbReference type="AlphaFoldDB" id="X0TSG6"/>
<dbReference type="EMBL" id="BARS01012785">
    <property type="protein sequence ID" value="GAF90146.1"/>
    <property type="molecule type" value="Genomic_DNA"/>
</dbReference>
<accession>X0TSG6</accession>
<organism evidence="1">
    <name type="scientific">marine sediment metagenome</name>
    <dbReference type="NCBI Taxonomy" id="412755"/>
    <lineage>
        <taxon>unclassified sequences</taxon>
        <taxon>metagenomes</taxon>
        <taxon>ecological metagenomes</taxon>
    </lineage>
</organism>
<protein>
    <submittedName>
        <fullName evidence="1">Uncharacterized protein</fullName>
    </submittedName>
</protein>
<name>X0TSG6_9ZZZZ</name>
<comment type="caution">
    <text evidence="1">The sequence shown here is derived from an EMBL/GenBank/DDBJ whole genome shotgun (WGS) entry which is preliminary data.</text>
</comment>
<gene>
    <name evidence="1" type="ORF">S01H1_22591</name>
</gene>
<evidence type="ECO:0000313" key="1">
    <source>
        <dbReference type="EMBL" id="GAF90146.1"/>
    </source>
</evidence>
<proteinExistence type="predicted"/>
<feature type="non-terminal residue" evidence="1">
    <location>
        <position position="1"/>
    </location>
</feature>
<reference evidence="1" key="1">
    <citation type="journal article" date="2014" name="Front. Microbiol.">
        <title>High frequency of phylogenetically diverse reductive dehalogenase-homologous genes in deep subseafloor sedimentary metagenomes.</title>
        <authorList>
            <person name="Kawai M."/>
            <person name="Futagami T."/>
            <person name="Toyoda A."/>
            <person name="Takaki Y."/>
            <person name="Nishi S."/>
            <person name="Hori S."/>
            <person name="Arai W."/>
            <person name="Tsubouchi T."/>
            <person name="Morono Y."/>
            <person name="Uchiyama I."/>
            <person name="Ito T."/>
            <person name="Fujiyama A."/>
            <person name="Inagaki F."/>
            <person name="Takami H."/>
        </authorList>
    </citation>
    <scope>NUCLEOTIDE SEQUENCE</scope>
    <source>
        <strain evidence="1">Expedition CK06-06</strain>
    </source>
</reference>
<sequence>KCFLDLKNLWCNERDIKQKKKGNKIKLQKEL</sequence>